<feature type="compositionally biased region" description="Basic and acidic residues" evidence="1">
    <location>
        <begin position="77"/>
        <end position="91"/>
    </location>
</feature>
<evidence type="ECO:0000256" key="1">
    <source>
        <dbReference type="SAM" id="MobiDB-lite"/>
    </source>
</evidence>
<reference evidence="2 3" key="1">
    <citation type="submission" date="2017-10" db="EMBL/GenBank/DDBJ databases">
        <title>Development of genomic resources for the powdery mildew, Erysiphe pulchra.</title>
        <authorList>
            <person name="Wadl P.A."/>
            <person name="Mack B.M."/>
            <person name="Moore G."/>
            <person name="Beltz S.B."/>
        </authorList>
    </citation>
    <scope>NUCLEOTIDE SEQUENCE [LARGE SCALE GENOMIC DNA]</scope>
    <source>
        <strain evidence="2">Cflorida</strain>
    </source>
</reference>
<dbReference type="Proteomes" id="UP000237438">
    <property type="component" value="Unassembled WGS sequence"/>
</dbReference>
<organism evidence="2 3">
    <name type="scientific">Erysiphe pulchra</name>
    <dbReference type="NCBI Taxonomy" id="225359"/>
    <lineage>
        <taxon>Eukaryota</taxon>
        <taxon>Fungi</taxon>
        <taxon>Dikarya</taxon>
        <taxon>Ascomycota</taxon>
        <taxon>Pezizomycotina</taxon>
        <taxon>Leotiomycetes</taxon>
        <taxon>Erysiphales</taxon>
        <taxon>Erysiphaceae</taxon>
        <taxon>Erysiphe</taxon>
    </lineage>
</organism>
<evidence type="ECO:0000313" key="3">
    <source>
        <dbReference type="Proteomes" id="UP000237438"/>
    </source>
</evidence>
<dbReference type="AlphaFoldDB" id="A0A2S4PT17"/>
<feature type="region of interest" description="Disordered" evidence="1">
    <location>
        <begin position="159"/>
        <end position="178"/>
    </location>
</feature>
<comment type="caution">
    <text evidence="2">The sequence shown here is derived from an EMBL/GenBank/DDBJ whole genome shotgun (WGS) entry which is preliminary data.</text>
</comment>
<dbReference type="OrthoDB" id="4069947at2759"/>
<protein>
    <recommendedName>
        <fullName evidence="4">Integrase catalytic domain-containing protein</fullName>
    </recommendedName>
</protein>
<gene>
    <name evidence="2" type="ORF">EPUL_003992</name>
</gene>
<dbReference type="InterPro" id="IPR012337">
    <property type="entry name" value="RNaseH-like_sf"/>
</dbReference>
<keyword evidence="3" id="KW-1185">Reference proteome</keyword>
<sequence>MAWLKENGNLPRINTLDAQPYLHVDDKLDILQQLWNSTSSSQGKNEEESFIAKLLFSETILARNERRGLNSSKHSSSRKESPRVPNNREAKFNQLKPKRLAYVAQDVDSEVSELSEHSSCTESEIEEIEEDGMMAFSEDSARGKRENPLLLPTLHTDTAASSHMTNNPKNFKGPLRPTRRTIKVGGGKLFCLEMGDANPNQMLGNISINLENERAIWSRKEMIHKNRIDKFKLMHQRLGHVGSAALSKVHNVTTLTKPILIPQMLPEYDISLGVNIAGPFSVSVRGNSYFAEIVDNWSRKVWILVLTHRSDLAKKLYGLSIILEKQSGETILAGRSDGAAEILKLFGEWKLKRGIRAIQTSENEARVLLEDSKMPVEFWDYAVESGAYVRNRLQRGPWIEKDIEGAIVHQQLSPEGAWSETIGNVEHLVSNPSEESLINENNKTESKPSSASITNNLPIDTTKQSVIVTPNNLPNTSSKVVSPKNNLTKHLVKVSEDLNPYLELVTKKFVRKLGLGDYRYNDQK</sequence>
<feature type="region of interest" description="Disordered" evidence="1">
    <location>
        <begin position="66"/>
        <end position="92"/>
    </location>
</feature>
<evidence type="ECO:0000313" key="2">
    <source>
        <dbReference type="EMBL" id="POS85179.1"/>
    </source>
</evidence>
<feature type="region of interest" description="Disordered" evidence="1">
    <location>
        <begin position="434"/>
        <end position="456"/>
    </location>
</feature>
<dbReference type="EMBL" id="PEDP01000700">
    <property type="protein sequence ID" value="POS85179.1"/>
    <property type="molecule type" value="Genomic_DNA"/>
</dbReference>
<proteinExistence type="predicted"/>
<accession>A0A2S4PT17</accession>
<feature type="compositionally biased region" description="Polar residues" evidence="1">
    <location>
        <begin position="159"/>
        <end position="169"/>
    </location>
</feature>
<name>A0A2S4PT17_9PEZI</name>
<evidence type="ECO:0008006" key="4">
    <source>
        <dbReference type="Google" id="ProtNLM"/>
    </source>
</evidence>
<dbReference type="SUPFAM" id="SSF53098">
    <property type="entry name" value="Ribonuclease H-like"/>
    <property type="match status" value="1"/>
</dbReference>